<dbReference type="OrthoDB" id="9955at2"/>
<proteinExistence type="predicted"/>
<dbReference type="Pfam" id="PF03583">
    <property type="entry name" value="LIP"/>
    <property type="match status" value="1"/>
</dbReference>
<dbReference type="SUPFAM" id="SSF53474">
    <property type="entry name" value="alpha/beta-Hydrolases"/>
    <property type="match status" value="1"/>
</dbReference>
<comment type="caution">
    <text evidence="2">The sequence shown here is derived from an EMBL/GenBank/DDBJ whole genome shotgun (WGS) entry which is preliminary data.</text>
</comment>
<name>A0A085W4K6_9BACT</name>
<dbReference type="PANTHER" id="PTHR34853:SF1">
    <property type="entry name" value="LIPASE 5"/>
    <property type="match status" value="1"/>
</dbReference>
<dbReference type="PANTHER" id="PTHR34853">
    <property type="match status" value="1"/>
</dbReference>
<dbReference type="InterPro" id="IPR029058">
    <property type="entry name" value="AB_hydrolase_fold"/>
</dbReference>
<evidence type="ECO:0000256" key="1">
    <source>
        <dbReference type="SAM" id="MobiDB-lite"/>
    </source>
</evidence>
<dbReference type="GO" id="GO:0016042">
    <property type="term" value="P:lipid catabolic process"/>
    <property type="evidence" value="ECO:0007669"/>
    <property type="project" value="InterPro"/>
</dbReference>
<reference evidence="2 3" key="1">
    <citation type="submission" date="2014-04" db="EMBL/GenBank/DDBJ databases">
        <title>Genome assembly of Hyalangium minutum DSM 14724.</title>
        <authorList>
            <person name="Sharma G."/>
            <person name="Subramanian S."/>
        </authorList>
    </citation>
    <scope>NUCLEOTIDE SEQUENCE [LARGE SCALE GENOMIC DNA]</scope>
    <source>
        <strain evidence="2 3">DSM 14724</strain>
    </source>
</reference>
<dbReference type="PIRSF" id="PIRSF029171">
    <property type="entry name" value="Esterase_LipA"/>
    <property type="match status" value="1"/>
</dbReference>
<dbReference type="Proteomes" id="UP000028725">
    <property type="component" value="Unassembled WGS sequence"/>
</dbReference>
<evidence type="ECO:0000313" key="3">
    <source>
        <dbReference type="Proteomes" id="UP000028725"/>
    </source>
</evidence>
<evidence type="ECO:0000313" key="2">
    <source>
        <dbReference type="EMBL" id="KFE62619.1"/>
    </source>
</evidence>
<feature type="region of interest" description="Disordered" evidence="1">
    <location>
        <begin position="1"/>
        <end position="23"/>
    </location>
</feature>
<gene>
    <name evidence="2" type="ORF">DB31_3733</name>
</gene>
<dbReference type="GO" id="GO:0004806">
    <property type="term" value="F:triacylglycerol lipase activity"/>
    <property type="evidence" value="ECO:0007669"/>
    <property type="project" value="InterPro"/>
</dbReference>
<dbReference type="STRING" id="394096.DB31_3733"/>
<sequence>MGKTTGTAQFADAPPGDDFYTPPSPLLGTHGDVIWRRPLSGIAALKAAGTNELVLYRSDAADGAPIAVSGIIALPKTPAPAGGYPVVSWAHGTLGLGDKWAPSRDSEAIAAEQPEHHAINQAPHVLLNALLEQGFAVVMTDFEGMGTPGSHPYLLGVSEARGVLDIVRAARQLYPEISNRFVIAGHSQGGQGALFAAHLAASWTPELQLHGVAALAPASHVTDILLEGSRYPKEFPGFAFTPLLLTGAIVGAKASGRPIDPRKILTDRAFALFEVSGDKCRVELSDDKLWGGIPGTEQFRGNLTDEPNEDQKEFLRQLDLTNPALTIPCPIRISHAQPDPRIAIADSHKLVEELTGLRNDITYRIYREVADHLVGPHFGVIATDTPALSAWVRLQLGS</sequence>
<keyword evidence="3" id="KW-1185">Reference proteome</keyword>
<dbReference type="InterPro" id="IPR005152">
    <property type="entry name" value="Lipase_secreted"/>
</dbReference>
<organism evidence="2 3">
    <name type="scientific">Hyalangium minutum</name>
    <dbReference type="NCBI Taxonomy" id="394096"/>
    <lineage>
        <taxon>Bacteria</taxon>
        <taxon>Pseudomonadati</taxon>
        <taxon>Myxococcota</taxon>
        <taxon>Myxococcia</taxon>
        <taxon>Myxococcales</taxon>
        <taxon>Cystobacterineae</taxon>
        <taxon>Archangiaceae</taxon>
        <taxon>Hyalangium</taxon>
    </lineage>
</organism>
<dbReference type="RefSeq" id="WP_044196856.1">
    <property type="nucleotide sequence ID" value="NZ_JMCB01000020.1"/>
</dbReference>
<dbReference type="Gene3D" id="3.40.50.1820">
    <property type="entry name" value="alpha/beta hydrolase"/>
    <property type="match status" value="1"/>
</dbReference>
<accession>A0A085W4K6</accession>
<protein>
    <submittedName>
        <fullName evidence="2">Triacylglycerol lipase</fullName>
    </submittedName>
</protein>
<dbReference type="AlphaFoldDB" id="A0A085W4K6"/>
<dbReference type="EMBL" id="JMCB01000020">
    <property type="protein sequence ID" value="KFE62619.1"/>
    <property type="molecule type" value="Genomic_DNA"/>
</dbReference>